<feature type="binding site" evidence="13">
    <location>
        <position position="123"/>
    </location>
    <ligand>
        <name>substrate</name>
    </ligand>
</feature>
<dbReference type="EC" id="4.1.3.17" evidence="5"/>
<name>A0A7G7MED2_9PSEU</name>
<dbReference type="EMBL" id="CP060131">
    <property type="protein sequence ID" value="QNG51143.1"/>
    <property type="molecule type" value="Genomic_DNA"/>
</dbReference>
<evidence type="ECO:0000256" key="9">
    <source>
        <dbReference type="ARBA" id="ARBA00029596"/>
    </source>
</evidence>
<evidence type="ECO:0000256" key="2">
    <source>
        <dbReference type="ARBA" id="ARBA00001968"/>
    </source>
</evidence>
<comment type="subunit">
    <text evidence="4">Homotrimer.</text>
</comment>
<comment type="cofactor">
    <cofactor evidence="13">
        <name>Mg(2+)</name>
        <dbReference type="ChEBI" id="CHEBI:18420"/>
    </cofactor>
</comment>
<evidence type="ECO:0000256" key="13">
    <source>
        <dbReference type="PIRSR" id="PIRSR605493-1"/>
    </source>
</evidence>
<dbReference type="GO" id="GO:0046872">
    <property type="term" value="F:metal ion binding"/>
    <property type="evidence" value="ECO:0007669"/>
    <property type="project" value="UniProtKB-KW"/>
</dbReference>
<evidence type="ECO:0000256" key="7">
    <source>
        <dbReference type="ARBA" id="ARBA00016549"/>
    </source>
</evidence>
<dbReference type="Gene3D" id="3.50.30.40">
    <property type="entry name" value="Ribonuclease E inhibitor RraA/RraA-like"/>
    <property type="match status" value="1"/>
</dbReference>
<evidence type="ECO:0000256" key="11">
    <source>
        <dbReference type="ARBA" id="ARBA00032305"/>
    </source>
</evidence>
<comment type="catalytic activity">
    <reaction evidence="1">
        <text>4-hydroxy-4-methyl-2-oxoglutarate = 2 pyruvate</text>
        <dbReference type="Rhea" id="RHEA:22748"/>
        <dbReference type="ChEBI" id="CHEBI:15361"/>
        <dbReference type="ChEBI" id="CHEBI:58276"/>
        <dbReference type="EC" id="4.1.3.17"/>
    </reaction>
</comment>
<dbReference type="PANTHER" id="PTHR33254:SF4">
    <property type="entry name" value="4-HYDROXY-4-METHYL-2-OXOGLUTARATE ALDOLASE 3-RELATED"/>
    <property type="match status" value="1"/>
</dbReference>
<proteinExistence type="inferred from homology"/>
<accession>A0A7G7MED2</accession>
<evidence type="ECO:0000256" key="10">
    <source>
        <dbReference type="ARBA" id="ARBA00030169"/>
    </source>
</evidence>
<dbReference type="InterPro" id="IPR036704">
    <property type="entry name" value="RraA/RraA-like_sf"/>
</dbReference>
<dbReference type="AlphaFoldDB" id="A0A7G7MED2"/>
<organism evidence="14 15">
    <name type="scientific">Pseudonocardia petroleophila</name>
    <dbReference type="NCBI Taxonomy" id="37331"/>
    <lineage>
        <taxon>Bacteria</taxon>
        <taxon>Bacillati</taxon>
        <taxon>Actinomycetota</taxon>
        <taxon>Actinomycetes</taxon>
        <taxon>Pseudonocardiales</taxon>
        <taxon>Pseudonocardiaceae</taxon>
        <taxon>Pseudonocardia</taxon>
    </lineage>
</organism>
<evidence type="ECO:0000313" key="15">
    <source>
        <dbReference type="Proteomes" id="UP000515728"/>
    </source>
</evidence>
<dbReference type="GO" id="GO:0047443">
    <property type="term" value="F:4-hydroxy-4-methyl-2-oxoglutarate aldolase activity"/>
    <property type="evidence" value="ECO:0007669"/>
    <property type="project" value="UniProtKB-EC"/>
</dbReference>
<dbReference type="Pfam" id="PF03737">
    <property type="entry name" value="RraA-like"/>
    <property type="match status" value="1"/>
</dbReference>
<evidence type="ECO:0000256" key="8">
    <source>
        <dbReference type="ARBA" id="ARBA00025046"/>
    </source>
</evidence>
<sequence>MSKSHPQQWSVNGSVDRPDPADVAALREFSTTQIADCGGPVSVVGPPLRRVAGGPEICGTAVTVWTKPGDILFVLKAPDLVGEGDVLVIDAGGRDDAAVIGDIVGRTIRDRGAVGLVVDGAVRDVAGLDEVGLPTFARGAHPATGSNQGPGAINVPVHCGGVAVHPGDVVRGDSSGLVVVPRAELAAVLELTRAVAQRETDWLAAVAGGQTLAQATGIDALIDARGGSEPPAP</sequence>
<dbReference type="Proteomes" id="UP000515728">
    <property type="component" value="Chromosome"/>
</dbReference>
<dbReference type="PANTHER" id="PTHR33254">
    <property type="entry name" value="4-HYDROXY-4-METHYL-2-OXOGLUTARATE ALDOLASE 3-RELATED"/>
    <property type="match status" value="1"/>
</dbReference>
<dbReference type="GO" id="GO:0008948">
    <property type="term" value="F:oxaloacetate decarboxylase activity"/>
    <property type="evidence" value="ECO:0007669"/>
    <property type="project" value="UniProtKB-EC"/>
</dbReference>
<keyword evidence="14" id="KW-0489">Methyltransferase</keyword>
<dbReference type="InterPro" id="IPR005493">
    <property type="entry name" value="RraA/RraA-like"/>
</dbReference>
<evidence type="ECO:0000256" key="12">
    <source>
        <dbReference type="ARBA" id="ARBA00047973"/>
    </source>
</evidence>
<comment type="cofactor">
    <cofactor evidence="2">
        <name>a divalent metal cation</name>
        <dbReference type="ChEBI" id="CHEBI:60240"/>
    </cofactor>
</comment>
<feature type="binding site" evidence="13">
    <location>
        <position position="124"/>
    </location>
    <ligand>
        <name>Mg(2+)</name>
        <dbReference type="ChEBI" id="CHEBI:18420"/>
    </ligand>
</feature>
<evidence type="ECO:0000256" key="1">
    <source>
        <dbReference type="ARBA" id="ARBA00001342"/>
    </source>
</evidence>
<evidence type="ECO:0000256" key="3">
    <source>
        <dbReference type="ARBA" id="ARBA00008621"/>
    </source>
</evidence>
<comment type="function">
    <text evidence="8">Catalyzes the aldol cleavage of 4-hydroxy-4-methyl-2-oxoglutarate (HMG) into 2 molecules of pyruvate. Also contains a secondary oxaloacetate (OAA) decarboxylase activity due to the common pyruvate enolate transition state formed following C-C bond cleavage in the retro-aldol and decarboxylation reactions.</text>
</comment>
<dbReference type="GO" id="GO:0032259">
    <property type="term" value="P:methylation"/>
    <property type="evidence" value="ECO:0007669"/>
    <property type="project" value="UniProtKB-KW"/>
</dbReference>
<dbReference type="CDD" id="cd16841">
    <property type="entry name" value="RraA_family"/>
    <property type="match status" value="1"/>
</dbReference>
<evidence type="ECO:0000256" key="6">
    <source>
        <dbReference type="ARBA" id="ARBA00012947"/>
    </source>
</evidence>
<reference evidence="14 15" key="1">
    <citation type="submission" date="2020-08" db="EMBL/GenBank/DDBJ databases">
        <authorList>
            <person name="Mo P."/>
        </authorList>
    </citation>
    <scope>NUCLEOTIDE SEQUENCE [LARGE SCALE GENOMIC DNA]</scope>
    <source>
        <strain evidence="14 15">CGMCC 4.1532</strain>
    </source>
</reference>
<dbReference type="RefSeq" id="WP_185717900.1">
    <property type="nucleotide sequence ID" value="NZ_BAAAWI010000001.1"/>
</dbReference>
<dbReference type="KEGG" id="ppel:H6H00_23680"/>
<comment type="catalytic activity">
    <reaction evidence="12">
        <text>oxaloacetate + H(+) = pyruvate + CO2</text>
        <dbReference type="Rhea" id="RHEA:15641"/>
        <dbReference type="ChEBI" id="CHEBI:15361"/>
        <dbReference type="ChEBI" id="CHEBI:15378"/>
        <dbReference type="ChEBI" id="CHEBI:16452"/>
        <dbReference type="ChEBI" id="CHEBI:16526"/>
        <dbReference type="EC" id="4.1.1.112"/>
    </reaction>
</comment>
<feature type="binding site" evidence="13">
    <location>
        <begin position="101"/>
        <end position="104"/>
    </location>
    <ligand>
        <name>substrate</name>
    </ligand>
</feature>
<keyword evidence="14" id="KW-0808">Transferase</keyword>
<evidence type="ECO:0000256" key="5">
    <source>
        <dbReference type="ARBA" id="ARBA00012213"/>
    </source>
</evidence>
<evidence type="ECO:0000313" key="14">
    <source>
        <dbReference type="EMBL" id="QNG51143.1"/>
    </source>
</evidence>
<dbReference type="EC" id="4.1.1.112" evidence="6"/>
<dbReference type="GO" id="GO:0008168">
    <property type="term" value="F:methyltransferase activity"/>
    <property type="evidence" value="ECO:0007669"/>
    <property type="project" value="UniProtKB-KW"/>
</dbReference>
<keyword evidence="15" id="KW-1185">Reference proteome</keyword>
<keyword evidence="13" id="KW-0460">Magnesium</keyword>
<evidence type="ECO:0000256" key="4">
    <source>
        <dbReference type="ARBA" id="ARBA00011233"/>
    </source>
</evidence>
<comment type="similarity">
    <text evidence="3">Belongs to the class II aldolase/RraA-like family.</text>
</comment>
<protein>
    <recommendedName>
        <fullName evidence="7">Putative 4-hydroxy-4-methyl-2-oxoglutarate aldolase</fullName>
        <ecNumber evidence="6">4.1.1.112</ecNumber>
        <ecNumber evidence="5">4.1.3.17</ecNumber>
    </recommendedName>
    <alternativeName>
        <fullName evidence="11">Oxaloacetate decarboxylase</fullName>
    </alternativeName>
    <alternativeName>
        <fullName evidence="9">Regulator of ribonuclease activity homolog</fullName>
    </alternativeName>
    <alternativeName>
        <fullName evidence="10">RraA-like protein</fullName>
    </alternativeName>
</protein>
<dbReference type="SUPFAM" id="SSF89562">
    <property type="entry name" value="RraA-like"/>
    <property type="match status" value="1"/>
</dbReference>
<keyword evidence="13" id="KW-0479">Metal-binding</keyword>
<gene>
    <name evidence="14" type="ORF">H6H00_23680</name>
</gene>